<keyword evidence="3" id="KW-0812">Transmembrane</keyword>
<evidence type="ECO:0000256" key="1">
    <source>
        <dbReference type="ARBA" id="ARBA00009108"/>
    </source>
</evidence>
<reference evidence="4" key="1">
    <citation type="submission" date="2022-02" db="EMBL/GenBank/DDBJ databases">
        <authorList>
            <person name="Leng L."/>
        </authorList>
    </citation>
    <scope>NUCLEOTIDE SEQUENCE</scope>
    <source>
        <strain evidence="4">JI</strain>
    </source>
</reference>
<evidence type="ECO:0000313" key="4">
    <source>
        <dbReference type="EMBL" id="MDF9409922.1"/>
    </source>
</evidence>
<gene>
    <name evidence="4" type="ORF">L7E55_16480</name>
</gene>
<feature type="transmembrane region" description="Helical" evidence="3">
    <location>
        <begin position="6"/>
        <end position="24"/>
    </location>
</feature>
<keyword evidence="5" id="KW-1185">Reference proteome</keyword>
<dbReference type="Pfam" id="PF05949">
    <property type="entry name" value="DUF881"/>
    <property type="match status" value="1"/>
</dbReference>
<dbReference type="Gene3D" id="3.30.70.1880">
    <property type="entry name" value="Protein of unknown function DUF881"/>
    <property type="match status" value="1"/>
</dbReference>
<keyword evidence="3" id="KW-0472">Membrane</keyword>
<dbReference type="InterPro" id="IPR010273">
    <property type="entry name" value="DUF881"/>
</dbReference>
<evidence type="ECO:0000256" key="2">
    <source>
        <dbReference type="SAM" id="Coils"/>
    </source>
</evidence>
<feature type="coiled-coil region" evidence="2">
    <location>
        <begin position="39"/>
        <end position="66"/>
    </location>
</feature>
<sequence length="234" mass="25471">MNKSIYFSVALVSIILGLIIAFQFRTASGIDRGVPSGREQELTMEKRQLQKDMTQLREEAGDLTAKLEEAGKGSSQANDAFNSELFKIRLYAGLTKVEGPGVEVTLDNLPENARPGGNPDLYSVKDYDLLKVINDLRGAGAEAIAVNNQRILATSEVRQAGNHINVNLTKLTAPYQVTAIGNAITLKSSLEIKGGLVENLSDRITVKVEARDNIVIPAFTGDLHFDYARPTQRG</sequence>
<dbReference type="PANTHER" id="PTHR37313">
    <property type="entry name" value="UPF0749 PROTEIN RV1825"/>
    <property type="match status" value="1"/>
</dbReference>
<comment type="similarity">
    <text evidence="1">Belongs to the UPF0749 family.</text>
</comment>
<dbReference type="RefSeq" id="WP_277445444.1">
    <property type="nucleotide sequence ID" value="NZ_JAKOAV010000051.1"/>
</dbReference>
<keyword evidence="3" id="KW-1133">Transmembrane helix</keyword>
<protein>
    <submittedName>
        <fullName evidence="4">DUF881 domain-containing protein</fullName>
    </submittedName>
</protein>
<name>A0A9X4H0L3_9FIRM</name>
<dbReference type="EMBL" id="JAKOAV010000051">
    <property type="protein sequence ID" value="MDF9409922.1"/>
    <property type="molecule type" value="Genomic_DNA"/>
</dbReference>
<dbReference type="Proteomes" id="UP001154312">
    <property type="component" value="Unassembled WGS sequence"/>
</dbReference>
<comment type="caution">
    <text evidence="4">The sequence shown here is derived from an EMBL/GenBank/DDBJ whole genome shotgun (WGS) entry which is preliminary data.</text>
</comment>
<accession>A0A9X4H0L3</accession>
<evidence type="ECO:0000313" key="5">
    <source>
        <dbReference type="Proteomes" id="UP001154312"/>
    </source>
</evidence>
<keyword evidence="2" id="KW-0175">Coiled coil</keyword>
<proteinExistence type="inferred from homology"/>
<organism evidence="4 5">
    <name type="scientific">Pelotomaculum isophthalicicum JI</name>
    <dbReference type="NCBI Taxonomy" id="947010"/>
    <lineage>
        <taxon>Bacteria</taxon>
        <taxon>Bacillati</taxon>
        <taxon>Bacillota</taxon>
        <taxon>Clostridia</taxon>
        <taxon>Eubacteriales</taxon>
        <taxon>Desulfotomaculaceae</taxon>
        <taxon>Pelotomaculum</taxon>
    </lineage>
</organism>
<dbReference type="AlphaFoldDB" id="A0A9X4H0L3"/>
<dbReference type="PANTHER" id="PTHR37313:SF2">
    <property type="entry name" value="UPF0749 PROTEIN YLXX"/>
    <property type="match status" value="1"/>
</dbReference>
<evidence type="ECO:0000256" key="3">
    <source>
        <dbReference type="SAM" id="Phobius"/>
    </source>
</evidence>